<protein>
    <submittedName>
        <fullName evidence="2">Uncharacterized protein</fullName>
    </submittedName>
</protein>
<proteinExistence type="predicted"/>
<dbReference type="AlphaFoldDB" id="A0A4C1TE45"/>
<dbReference type="Proteomes" id="UP000299102">
    <property type="component" value="Unassembled WGS sequence"/>
</dbReference>
<evidence type="ECO:0000256" key="1">
    <source>
        <dbReference type="SAM" id="MobiDB-lite"/>
    </source>
</evidence>
<comment type="caution">
    <text evidence="2">The sequence shown here is derived from an EMBL/GenBank/DDBJ whole genome shotgun (WGS) entry which is preliminary data.</text>
</comment>
<keyword evidence="3" id="KW-1185">Reference proteome</keyword>
<sequence length="172" mass="18633">MAGDAKPPLCAFIKVKAYDRRKVEKSCLTRPTAPRGRPHFENETEGVDLEPGAAGAGHVGPGKLTIDPAQPSGSKATLLAAESAAPRRPQRLVATSTVSVKFTRSERIFIDSHNRVCIKTTRTMVVGRTHLRHDSIAPHALTDPTPDRGPSTGPSTYLITYHIMPYMALKVN</sequence>
<name>A0A4C1TE45_EUMVA</name>
<reference evidence="2 3" key="1">
    <citation type="journal article" date="2019" name="Commun. Biol.">
        <title>The bagworm genome reveals a unique fibroin gene that provides high tensile strength.</title>
        <authorList>
            <person name="Kono N."/>
            <person name="Nakamura H."/>
            <person name="Ohtoshi R."/>
            <person name="Tomita M."/>
            <person name="Numata K."/>
            <person name="Arakawa K."/>
        </authorList>
    </citation>
    <scope>NUCLEOTIDE SEQUENCE [LARGE SCALE GENOMIC DNA]</scope>
</reference>
<evidence type="ECO:0000313" key="2">
    <source>
        <dbReference type="EMBL" id="GBP11571.1"/>
    </source>
</evidence>
<organism evidence="2 3">
    <name type="scientific">Eumeta variegata</name>
    <name type="common">Bagworm moth</name>
    <name type="synonym">Eumeta japonica</name>
    <dbReference type="NCBI Taxonomy" id="151549"/>
    <lineage>
        <taxon>Eukaryota</taxon>
        <taxon>Metazoa</taxon>
        <taxon>Ecdysozoa</taxon>
        <taxon>Arthropoda</taxon>
        <taxon>Hexapoda</taxon>
        <taxon>Insecta</taxon>
        <taxon>Pterygota</taxon>
        <taxon>Neoptera</taxon>
        <taxon>Endopterygota</taxon>
        <taxon>Lepidoptera</taxon>
        <taxon>Glossata</taxon>
        <taxon>Ditrysia</taxon>
        <taxon>Tineoidea</taxon>
        <taxon>Psychidae</taxon>
        <taxon>Oiketicinae</taxon>
        <taxon>Eumeta</taxon>
    </lineage>
</organism>
<accession>A0A4C1TE45</accession>
<gene>
    <name evidence="2" type="ORF">EVAR_77716_1</name>
</gene>
<evidence type="ECO:0000313" key="3">
    <source>
        <dbReference type="Proteomes" id="UP000299102"/>
    </source>
</evidence>
<dbReference type="EMBL" id="BGZK01000047">
    <property type="protein sequence ID" value="GBP11571.1"/>
    <property type="molecule type" value="Genomic_DNA"/>
</dbReference>
<feature type="region of interest" description="Disordered" evidence="1">
    <location>
        <begin position="29"/>
        <end position="62"/>
    </location>
</feature>